<dbReference type="RefSeq" id="WP_095697890.1">
    <property type="nucleotide sequence ID" value="NZ_CP016782.1"/>
</dbReference>
<evidence type="ECO:0000313" key="1">
    <source>
        <dbReference type="EMBL" id="ASY27593.1"/>
    </source>
</evidence>
<organism evidence="1 2">
    <name type="scientific">Candidatus Planktophila limnetica</name>
    <dbReference type="NCBI Taxonomy" id="573600"/>
    <lineage>
        <taxon>Bacteria</taxon>
        <taxon>Bacillati</taxon>
        <taxon>Actinomycetota</taxon>
        <taxon>Actinomycetes</taxon>
        <taxon>Candidatus Nanopelagicales</taxon>
        <taxon>Candidatus Nanopelagicaceae</taxon>
        <taxon>Candidatus Planktophila</taxon>
    </lineage>
</organism>
<dbReference type="EMBL" id="CP016782">
    <property type="protein sequence ID" value="ASY27593.1"/>
    <property type="molecule type" value="Genomic_DNA"/>
</dbReference>
<name>A0A249LEV5_9ACTN</name>
<protein>
    <submittedName>
        <fullName evidence="1">Uncharacterized protein</fullName>
    </submittedName>
</protein>
<gene>
    <name evidence="1" type="ORF">PHILAsVB114_02810</name>
</gene>
<evidence type="ECO:0000313" key="2">
    <source>
        <dbReference type="Proteomes" id="UP000217221"/>
    </source>
</evidence>
<dbReference type="OrthoDB" id="4774211at2"/>
<sequence length="64" mass="7007">MIIDCDKCLKKDIECANCVVSFFIGVPEKTDISAQVHNAITLLASREMTKGLKFEPADFGDQTG</sequence>
<dbReference type="KEGG" id="plim:PHILAsVB114_02810"/>
<keyword evidence="2" id="KW-1185">Reference proteome</keyword>
<reference evidence="1 2" key="1">
    <citation type="submission" date="2016-07" db="EMBL/GenBank/DDBJ databases">
        <title>High microdiversification within the ubiquitous acI lineage of Actinobacteria.</title>
        <authorList>
            <person name="Neuenschwander S.M."/>
            <person name="Salcher M."/>
            <person name="Ghai R."/>
            <person name="Pernthaler J."/>
        </authorList>
    </citation>
    <scope>NUCLEOTIDE SEQUENCE [LARGE SCALE GENOMIC DNA]</scope>
    <source>
        <strain evidence="1">MMS-VB-114</strain>
    </source>
</reference>
<proteinExistence type="predicted"/>
<accession>A0A249LEV5</accession>
<dbReference type="AlphaFoldDB" id="A0A249LEV5"/>
<dbReference type="Proteomes" id="UP000217221">
    <property type="component" value="Chromosome"/>
</dbReference>